<accession>A0ABR2GQ58</accession>
<keyword evidence="1" id="KW-0175">Coiled coil</keyword>
<sequence length="101" mass="12299">MFLIFFPFLILSKEEKDLNLVDILVARKMIKEELEIDEKRANELEILISKNKSALKWGNIHRYQIIQDTINRFEMELVILEEKIRKKKETLKKLKYYENEI</sequence>
<feature type="coiled-coil region" evidence="1">
    <location>
        <begin position="27"/>
        <end position="100"/>
    </location>
</feature>
<dbReference type="Proteomes" id="UP001470230">
    <property type="component" value="Unassembled WGS sequence"/>
</dbReference>
<reference evidence="2 3" key="1">
    <citation type="submission" date="2024-04" db="EMBL/GenBank/DDBJ databases">
        <title>Tritrichomonas musculus Genome.</title>
        <authorList>
            <person name="Alves-Ferreira E."/>
            <person name="Grigg M."/>
            <person name="Lorenzi H."/>
            <person name="Galac M."/>
        </authorList>
    </citation>
    <scope>NUCLEOTIDE SEQUENCE [LARGE SCALE GENOMIC DNA]</scope>
    <source>
        <strain evidence="2 3">EAF2021</strain>
    </source>
</reference>
<organism evidence="2 3">
    <name type="scientific">Tritrichomonas musculus</name>
    <dbReference type="NCBI Taxonomy" id="1915356"/>
    <lineage>
        <taxon>Eukaryota</taxon>
        <taxon>Metamonada</taxon>
        <taxon>Parabasalia</taxon>
        <taxon>Tritrichomonadida</taxon>
        <taxon>Tritrichomonadidae</taxon>
        <taxon>Tritrichomonas</taxon>
    </lineage>
</organism>
<proteinExistence type="predicted"/>
<name>A0ABR2GQ58_9EUKA</name>
<evidence type="ECO:0000256" key="1">
    <source>
        <dbReference type="SAM" id="Coils"/>
    </source>
</evidence>
<keyword evidence="3" id="KW-1185">Reference proteome</keyword>
<protein>
    <submittedName>
        <fullName evidence="2">Uncharacterized protein</fullName>
    </submittedName>
</protein>
<evidence type="ECO:0000313" key="2">
    <source>
        <dbReference type="EMBL" id="KAK8835801.1"/>
    </source>
</evidence>
<dbReference type="EMBL" id="JAPFFF010000075">
    <property type="protein sequence ID" value="KAK8835801.1"/>
    <property type="molecule type" value="Genomic_DNA"/>
</dbReference>
<comment type="caution">
    <text evidence="2">The sequence shown here is derived from an EMBL/GenBank/DDBJ whole genome shotgun (WGS) entry which is preliminary data.</text>
</comment>
<evidence type="ECO:0000313" key="3">
    <source>
        <dbReference type="Proteomes" id="UP001470230"/>
    </source>
</evidence>
<gene>
    <name evidence="2" type="ORF">M9Y10_040626</name>
</gene>